<dbReference type="InterPro" id="IPR037518">
    <property type="entry name" value="MPN"/>
</dbReference>
<dbReference type="InterPro" id="IPR016563">
    <property type="entry name" value="Npl4"/>
</dbReference>
<protein>
    <recommendedName>
        <fullName evidence="5">Nuclear protein localization protein 4</fullName>
    </recommendedName>
</protein>
<evidence type="ECO:0000256" key="6">
    <source>
        <dbReference type="ARBA" id="ARBA00022448"/>
    </source>
</evidence>
<dbReference type="Pfam" id="PF11543">
    <property type="entry name" value="UN_NPL4"/>
    <property type="match status" value="1"/>
</dbReference>
<keyword evidence="21" id="KW-1185">Reference proteome</keyword>
<feature type="domain" description="MPN" evidence="19">
    <location>
        <begin position="248"/>
        <end position="387"/>
    </location>
</feature>
<keyword evidence="12" id="KW-0862">Zinc</keyword>
<evidence type="ECO:0000313" key="20">
    <source>
        <dbReference type="EMBL" id="KZO90299.1"/>
    </source>
</evidence>
<dbReference type="EMBL" id="KV417345">
    <property type="protein sequence ID" value="KZO90299.1"/>
    <property type="molecule type" value="Genomic_DNA"/>
</dbReference>
<evidence type="ECO:0000256" key="14">
    <source>
        <dbReference type="ARBA" id="ARBA00023010"/>
    </source>
</evidence>
<dbReference type="GO" id="GO:0048471">
    <property type="term" value="C:perinuclear region of cytoplasm"/>
    <property type="evidence" value="ECO:0007669"/>
    <property type="project" value="UniProtKB-SubCell"/>
</dbReference>
<dbReference type="InterPro" id="IPR001876">
    <property type="entry name" value="Znf_RanBP2"/>
</dbReference>
<evidence type="ECO:0000256" key="8">
    <source>
        <dbReference type="ARBA" id="ARBA00022723"/>
    </source>
</evidence>
<evidence type="ECO:0000256" key="13">
    <source>
        <dbReference type="ARBA" id="ARBA00022927"/>
    </source>
</evidence>
<keyword evidence="6" id="KW-0813">Transport</keyword>
<dbReference type="GO" id="GO:0005789">
    <property type="term" value="C:endoplasmic reticulum membrane"/>
    <property type="evidence" value="ECO:0007669"/>
    <property type="project" value="UniProtKB-SubCell"/>
</dbReference>
<dbReference type="GO" id="GO:0015031">
    <property type="term" value="P:protein transport"/>
    <property type="evidence" value="ECO:0007669"/>
    <property type="project" value="UniProtKB-KW"/>
</dbReference>
<dbReference type="PIRSF" id="PIRSF010052">
    <property type="entry name" value="Polyub_prc_Npl4"/>
    <property type="match status" value="1"/>
</dbReference>
<keyword evidence="14" id="KW-0811">Translocation</keyword>
<feature type="compositionally biased region" description="Pro residues" evidence="18">
    <location>
        <begin position="89"/>
        <end position="98"/>
    </location>
</feature>
<accession>A0A167G8N2</accession>
<evidence type="ECO:0000256" key="18">
    <source>
        <dbReference type="SAM" id="MobiDB-lite"/>
    </source>
</evidence>
<keyword evidence="11" id="KW-0256">Endoplasmic reticulum</keyword>
<dbReference type="Proteomes" id="UP000076738">
    <property type="component" value="Unassembled WGS sequence"/>
</dbReference>
<dbReference type="PANTHER" id="PTHR12710:SF0">
    <property type="entry name" value="NUCLEAR PROTEIN LOCALIZATION PROTEIN 4 HOMOLOG"/>
    <property type="match status" value="1"/>
</dbReference>
<evidence type="ECO:0000256" key="10">
    <source>
        <dbReference type="ARBA" id="ARBA00022816"/>
    </source>
</evidence>
<evidence type="ECO:0000256" key="12">
    <source>
        <dbReference type="ARBA" id="ARBA00022833"/>
    </source>
</evidence>
<dbReference type="STRING" id="1330018.A0A167G8N2"/>
<dbReference type="GO" id="GO:0051028">
    <property type="term" value="P:mRNA transport"/>
    <property type="evidence" value="ECO:0007669"/>
    <property type="project" value="UniProtKB-KW"/>
</dbReference>
<dbReference type="GO" id="GO:0043130">
    <property type="term" value="F:ubiquitin binding"/>
    <property type="evidence" value="ECO:0007669"/>
    <property type="project" value="TreeGrafter"/>
</dbReference>
<evidence type="ECO:0000256" key="2">
    <source>
        <dbReference type="ARBA" id="ARBA00004397"/>
    </source>
</evidence>
<dbReference type="SMART" id="SM00547">
    <property type="entry name" value="ZnF_RBZ"/>
    <property type="match status" value="1"/>
</dbReference>
<dbReference type="InterPro" id="IPR007717">
    <property type="entry name" value="NPL4_C"/>
</dbReference>
<dbReference type="AlphaFoldDB" id="A0A167G8N2"/>
<dbReference type="CDD" id="cd17055">
    <property type="entry name" value="Ubl_AtNPL4_like"/>
    <property type="match status" value="1"/>
</dbReference>
<comment type="function">
    <text evidence="17">Involved in the import of nuclear-targeted proteins into the nucleus and the export of poly(A) RNA out of the nucleus. Has a role in the endoplasmic reticulum-associated degradation (ERAD) pathway.</text>
</comment>
<dbReference type="GO" id="GO:0031625">
    <property type="term" value="F:ubiquitin protein ligase binding"/>
    <property type="evidence" value="ECO:0007669"/>
    <property type="project" value="TreeGrafter"/>
</dbReference>
<sequence>MMIIRVRSKDGTFRFDLDPTADAGQLGKKIAESAPNIDPATITISNQPRGGETPLSTLDGRTIGELGLRHGDMIFASYDYVSEPSTNGAPPPSHPPSVAPVASAAPVPAEPITAVPAKRPWEDVKEDPVDDYWRDKDGKIPRQRDPQFCKHGANAMCDYCMPLEPFDAKYHAEHSIKHLSYWAYLRSKASGQSAAATAGLPPLDNMSYRVKIPCPSGTHASWPGGICSKCQPSAITLQPQPFRMVDHVEFSSSTLIDRFLSAWRKTGSQRFGILVGRYEPYPEVPMGIKAVVEAIHEPPQEGEVDGLTLGLPWDDEARIKELAAECKGLQMLGVIFTDLTPDEEDRSKLVCKRHADSFFLSSLETIFAATLQLSHPNPSRAAPSGTFSSRFVTCVLSGTPEGGIDVACYQASEQACAMVDADIIEASVEPGIVRVKEESSSRYVPDVFYRYKNEYGLDVQQTAKPSFPVEYLLVTVTHGFPTNPNPAFISTAFSIENRPGLEDQDISKVVAELSRLGANAVLSPRDARTNPTKAQQIVTYLSDWHLLAFLGTVGILPPDDMRVIAGAVTAPSLESTEGMEAIAKRDGWQTLMAIVGTHSPPMAARPPPPSSGDVGMDDDFGIPEDFDVPAETVTEGAAIGTKTCPHCTFDNPADATDCMICGLPMD</sequence>
<dbReference type="InterPro" id="IPR007716">
    <property type="entry name" value="NPL4_Zn-bd_put"/>
</dbReference>
<dbReference type="PANTHER" id="PTHR12710">
    <property type="entry name" value="NUCLEAR PROTEIN LOCALIZATION 4"/>
    <property type="match status" value="1"/>
</dbReference>
<evidence type="ECO:0000256" key="1">
    <source>
        <dbReference type="ARBA" id="ARBA00004335"/>
    </source>
</evidence>
<name>A0A167G8N2_CALVF</name>
<keyword evidence="15" id="KW-0472">Membrane</keyword>
<evidence type="ECO:0000256" key="5">
    <source>
        <dbReference type="ARBA" id="ARBA00019709"/>
    </source>
</evidence>
<comment type="similarity">
    <text evidence="4">Belongs to the NPL4 family.</text>
</comment>
<dbReference type="CDD" id="cd08061">
    <property type="entry name" value="MPN_NPL4"/>
    <property type="match status" value="1"/>
</dbReference>
<evidence type="ECO:0000256" key="7">
    <source>
        <dbReference type="ARBA" id="ARBA00022490"/>
    </source>
</evidence>
<dbReference type="SUPFAM" id="SSF54236">
    <property type="entry name" value="Ubiquitin-like"/>
    <property type="match status" value="1"/>
</dbReference>
<dbReference type="Pfam" id="PF05020">
    <property type="entry name" value="zf-NPL4"/>
    <property type="match status" value="1"/>
</dbReference>
<gene>
    <name evidence="20" type="ORF">CALVIDRAFT_603031</name>
</gene>
<feature type="region of interest" description="Disordered" evidence="18">
    <location>
        <begin position="83"/>
        <end position="102"/>
    </location>
</feature>
<dbReference type="OrthoDB" id="10251089at2759"/>
<evidence type="ECO:0000256" key="9">
    <source>
        <dbReference type="ARBA" id="ARBA00022771"/>
    </source>
</evidence>
<keyword evidence="16" id="KW-0539">Nucleus</keyword>
<proteinExistence type="inferred from homology"/>
<evidence type="ECO:0000256" key="11">
    <source>
        <dbReference type="ARBA" id="ARBA00022824"/>
    </source>
</evidence>
<evidence type="ECO:0000256" key="4">
    <source>
        <dbReference type="ARBA" id="ARBA00011025"/>
    </source>
</evidence>
<keyword evidence="13" id="KW-0653">Protein transport</keyword>
<evidence type="ECO:0000256" key="17">
    <source>
        <dbReference type="ARBA" id="ARBA00024703"/>
    </source>
</evidence>
<dbReference type="Gene3D" id="3.10.20.90">
    <property type="entry name" value="Phosphatidylinositol 3-kinase Catalytic Subunit, Chain A, domain 1"/>
    <property type="match status" value="1"/>
</dbReference>
<dbReference type="GO" id="GO:0031965">
    <property type="term" value="C:nuclear membrane"/>
    <property type="evidence" value="ECO:0007669"/>
    <property type="project" value="UniProtKB-SubCell"/>
</dbReference>
<dbReference type="PROSITE" id="PS50249">
    <property type="entry name" value="MPN"/>
    <property type="match status" value="1"/>
</dbReference>
<evidence type="ECO:0000256" key="15">
    <source>
        <dbReference type="ARBA" id="ARBA00023136"/>
    </source>
</evidence>
<dbReference type="GO" id="GO:0008270">
    <property type="term" value="F:zinc ion binding"/>
    <property type="evidence" value="ECO:0007669"/>
    <property type="project" value="UniProtKB-KW"/>
</dbReference>
<evidence type="ECO:0000256" key="3">
    <source>
        <dbReference type="ARBA" id="ARBA00004556"/>
    </source>
</evidence>
<dbReference type="InterPro" id="IPR029071">
    <property type="entry name" value="Ubiquitin-like_domsf"/>
</dbReference>
<dbReference type="Pfam" id="PF05021">
    <property type="entry name" value="NPL4"/>
    <property type="match status" value="1"/>
</dbReference>
<keyword evidence="8" id="KW-0479">Metal-binding</keyword>
<evidence type="ECO:0000256" key="16">
    <source>
        <dbReference type="ARBA" id="ARBA00023242"/>
    </source>
</evidence>
<reference evidence="20 21" key="1">
    <citation type="journal article" date="2016" name="Mol. Biol. Evol.">
        <title>Comparative Genomics of Early-Diverging Mushroom-Forming Fungi Provides Insights into the Origins of Lignocellulose Decay Capabilities.</title>
        <authorList>
            <person name="Nagy L.G."/>
            <person name="Riley R."/>
            <person name="Tritt A."/>
            <person name="Adam C."/>
            <person name="Daum C."/>
            <person name="Floudas D."/>
            <person name="Sun H."/>
            <person name="Yadav J.S."/>
            <person name="Pangilinan J."/>
            <person name="Larsson K.H."/>
            <person name="Matsuura K."/>
            <person name="Barry K."/>
            <person name="Labutti K."/>
            <person name="Kuo R."/>
            <person name="Ohm R.A."/>
            <person name="Bhattacharya S.S."/>
            <person name="Shirouzu T."/>
            <person name="Yoshinaga Y."/>
            <person name="Martin F.M."/>
            <person name="Grigoriev I.V."/>
            <person name="Hibbett D.S."/>
        </authorList>
    </citation>
    <scope>NUCLEOTIDE SEQUENCE [LARGE SCALE GENOMIC DNA]</scope>
    <source>
        <strain evidence="20 21">TUFC12733</strain>
    </source>
</reference>
<keyword evidence="9" id="KW-0863">Zinc-finger</keyword>
<keyword evidence="7" id="KW-0963">Cytoplasm</keyword>
<dbReference type="InterPro" id="IPR024682">
    <property type="entry name" value="Npl4_Ub-like_dom"/>
</dbReference>
<dbReference type="Gene3D" id="4.10.1060.10">
    <property type="entry name" value="Zinc finger, RanBP2-type"/>
    <property type="match status" value="1"/>
</dbReference>
<comment type="subcellular location">
    <subcellularLocation>
        <location evidence="3">Cytoplasm</location>
        <location evidence="3">Perinuclear region</location>
    </subcellularLocation>
    <subcellularLocation>
        <location evidence="2">Endoplasmic reticulum membrane</location>
        <topology evidence="2">Peripheral membrane protein</topology>
        <orientation evidence="2">Cytoplasmic side</orientation>
    </subcellularLocation>
    <subcellularLocation>
        <location evidence="1">Nucleus membrane</location>
        <topology evidence="1">Peripheral membrane protein</topology>
        <orientation evidence="1">Cytoplasmic side</orientation>
    </subcellularLocation>
</comment>
<evidence type="ECO:0000259" key="19">
    <source>
        <dbReference type="PROSITE" id="PS50249"/>
    </source>
</evidence>
<dbReference type="GO" id="GO:0006511">
    <property type="term" value="P:ubiquitin-dependent protein catabolic process"/>
    <property type="evidence" value="ECO:0007669"/>
    <property type="project" value="InterPro"/>
</dbReference>
<evidence type="ECO:0000313" key="21">
    <source>
        <dbReference type="Proteomes" id="UP000076738"/>
    </source>
</evidence>
<keyword evidence="10" id="KW-0509">mRNA transport</keyword>
<organism evidence="20 21">
    <name type="scientific">Calocera viscosa (strain TUFC12733)</name>
    <dbReference type="NCBI Taxonomy" id="1330018"/>
    <lineage>
        <taxon>Eukaryota</taxon>
        <taxon>Fungi</taxon>
        <taxon>Dikarya</taxon>
        <taxon>Basidiomycota</taxon>
        <taxon>Agaricomycotina</taxon>
        <taxon>Dacrymycetes</taxon>
        <taxon>Dacrymycetales</taxon>
        <taxon>Dacrymycetaceae</taxon>
        <taxon>Calocera</taxon>
    </lineage>
</organism>
<dbReference type="FunFam" id="3.10.20.90:FF:000243">
    <property type="entry name" value="Nuclear protein localization protein 4"/>
    <property type="match status" value="1"/>
</dbReference>